<keyword evidence="3" id="KW-1185">Reference proteome</keyword>
<dbReference type="EMBL" id="AHAM01000040">
    <property type="protein sequence ID" value="EHK58152.1"/>
    <property type="molecule type" value="Genomic_DNA"/>
</dbReference>
<organism evidence="2 3">
    <name type="scientific">Mesorhizobium alhagi CCNWXJ12-2</name>
    <dbReference type="NCBI Taxonomy" id="1107882"/>
    <lineage>
        <taxon>Bacteria</taxon>
        <taxon>Pseudomonadati</taxon>
        <taxon>Pseudomonadota</taxon>
        <taxon>Alphaproteobacteria</taxon>
        <taxon>Hyphomicrobiales</taxon>
        <taxon>Phyllobacteriaceae</taxon>
        <taxon>Allomesorhizobium</taxon>
    </lineage>
</organism>
<evidence type="ECO:0000313" key="3">
    <source>
        <dbReference type="Proteomes" id="UP000003250"/>
    </source>
</evidence>
<sequence>MATIPNYSPVPFGPATTRGIFDPLGASPHQQQRQRRRAPATASDAARLDAYRRAAMQMAPSRPSSGVPFSQRLIAQGRPSENVQIKPRTAKFDPASLVMAGADLLLNMVLRAPMGPKPPVSLAMERAAARDRDRLRLERQRSNIGP</sequence>
<proteinExistence type="predicted"/>
<evidence type="ECO:0000256" key="1">
    <source>
        <dbReference type="SAM" id="MobiDB-lite"/>
    </source>
</evidence>
<evidence type="ECO:0000313" key="2">
    <source>
        <dbReference type="EMBL" id="EHK58152.1"/>
    </source>
</evidence>
<accession>H0HM92</accession>
<gene>
    <name evidence="2" type="ORF">MAXJ12_06280</name>
</gene>
<feature type="region of interest" description="Disordered" evidence="1">
    <location>
        <begin position="125"/>
        <end position="146"/>
    </location>
</feature>
<dbReference type="PATRIC" id="fig|1107882.3.peg.1231"/>
<reference evidence="2 3" key="1">
    <citation type="journal article" date="2012" name="J. Bacteriol.">
        <title>Draft Genome Sequence of Mesorhizobium alhagi CCNWXJ12-2T, a Novel Salt-Resistant Species Isolated from the Desert of Northwestern China.</title>
        <authorList>
            <person name="Zhou M."/>
            <person name="Chen W."/>
            <person name="Chen H."/>
            <person name="Wei G."/>
        </authorList>
    </citation>
    <scope>NUCLEOTIDE SEQUENCE [LARGE SCALE GENOMIC DNA]</scope>
    <source>
        <strain evidence="2 3">CCNWXJ12-2</strain>
    </source>
</reference>
<dbReference type="RefSeq" id="WP_008834904.1">
    <property type="nucleotide sequence ID" value="NZ_AHAM01000040.1"/>
</dbReference>
<name>H0HM92_9HYPH</name>
<protein>
    <submittedName>
        <fullName evidence="2">Uncharacterized protein</fullName>
    </submittedName>
</protein>
<feature type="compositionally biased region" description="Basic and acidic residues" evidence="1">
    <location>
        <begin position="127"/>
        <end position="146"/>
    </location>
</feature>
<feature type="region of interest" description="Disordered" evidence="1">
    <location>
        <begin position="1"/>
        <end position="44"/>
    </location>
</feature>
<dbReference type="AlphaFoldDB" id="H0HM92"/>
<dbReference type="Proteomes" id="UP000003250">
    <property type="component" value="Unassembled WGS sequence"/>
</dbReference>